<keyword evidence="1" id="KW-0812">Transmembrane</keyword>
<dbReference type="AlphaFoldDB" id="A0A0L8I1L3"/>
<reference evidence="2" key="1">
    <citation type="submission" date="2015-07" db="EMBL/GenBank/DDBJ databases">
        <title>MeaNS - Measles Nucleotide Surveillance Program.</title>
        <authorList>
            <person name="Tran T."/>
            <person name="Druce J."/>
        </authorList>
    </citation>
    <scope>NUCLEOTIDE SEQUENCE</scope>
    <source>
        <strain evidence="2">UCB-OBI-ISO-001</strain>
        <tissue evidence="2">Gonad</tissue>
    </source>
</reference>
<name>A0A0L8I1L3_OCTBM</name>
<organism evidence="2">
    <name type="scientific">Octopus bimaculoides</name>
    <name type="common">California two-spotted octopus</name>
    <dbReference type="NCBI Taxonomy" id="37653"/>
    <lineage>
        <taxon>Eukaryota</taxon>
        <taxon>Metazoa</taxon>
        <taxon>Spiralia</taxon>
        <taxon>Lophotrochozoa</taxon>
        <taxon>Mollusca</taxon>
        <taxon>Cephalopoda</taxon>
        <taxon>Coleoidea</taxon>
        <taxon>Octopodiformes</taxon>
        <taxon>Octopoda</taxon>
        <taxon>Incirrata</taxon>
        <taxon>Octopodidae</taxon>
        <taxon>Octopus</taxon>
    </lineage>
</organism>
<evidence type="ECO:0000313" key="2">
    <source>
        <dbReference type="EMBL" id="KOF95347.1"/>
    </source>
</evidence>
<keyword evidence="1" id="KW-1133">Transmembrane helix</keyword>
<evidence type="ECO:0000256" key="1">
    <source>
        <dbReference type="SAM" id="Phobius"/>
    </source>
</evidence>
<gene>
    <name evidence="2" type="ORF">OCBIM_22038774mg</name>
</gene>
<feature type="transmembrane region" description="Helical" evidence="1">
    <location>
        <begin position="44"/>
        <end position="77"/>
    </location>
</feature>
<proteinExistence type="predicted"/>
<sequence>MVVGGGKQDKVSPGHSANIHPYLPFSPHFQVIGRAWLGTLQPKIAATVTVTISITITVTAAAIAAAAAAAAAATPILSDCQYALMRNVHTCLIYHEICV</sequence>
<protein>
    <submittedName>
        <fullName evidence="2">Uncharacterized protein</fullName>
    </submittedName>
</protein>
<dbReference type="EMBL" id="KQ416765">
    <property type="protein sequence ID" value="KOF95347.1"/>
    <property type="molecule type" value="Genomic_DNA"/>
</dbReference>
<accession>A0A0L8I1L3</accession>
<keyword evidence="1" id="KW-0472">Membrane</keyword>